<dbReference type="InterPro" id="IPR034660">
    <property type="entry name" value="DinB/YfiT-like"/>
</dbReference>
<name>M5PBM0_9BACI</name>
<dbReference type="RefSeq" id="WP_006640634.1">
    <property type="nucleotide sequence ID" value="NZ_AOFM01000022.1"/>
</dbReference>
<evidence type="ECO:0000259" key="1">
    <source>
        <dbReference type="Pfam" id="PF12867"/>
    </source>
</evidence>
<proteinExistence type="predicted"/>
<dbReference type="Gene3D" id="1.20.120.450">
    <property type="entry name" value="dinb family like domain"/>
    <property type="match status" value="1"/>
</dbReference>
<dbReference type="SUPFAM" id="SSF109854">
    <property type="entry name" value="DinB/YfiT-like putative metalloenzymes"/>
    <property type="match status" value="1"/>
</dbReference>
<sequence length="161" mass="18850">MSVFNEARKETWSEIQGLSDDVINTKPGKDEWSIQEVLDHLKKIDLKTAQLFKENIRSAPLKAIQAKPVEASENRYDKRKAPDFLEPERKTKDCLTIKTELDHARQQLTSIIASFHKADFQRVLPHPIFLELTVEQWIDFIGHHEKRHIKQIQDIKRKLSS</sequence>
<feature type="domain" description="DinB-like" evidence="1">
    <location>
        <begin position="5"/>
        <end position="152"/>
    </location>
</feature>
<dbReference type="InterPro" id="IPR024775">
    <property type="entry name" value="DinB-like"/>
</dbReference>
<dbReference type="AlphaFoldDB" id="M5PBM0"/>
<evidence type="ECO:0000313" key="3">
    <source>
        <dbReference type="Proteomes" id="UP000011907"/>
    </source>
</evidence>
<dbReference type="STRING" id="1274524.BSONL12_23645"/>
<dbReference type="Proteomes" id="UP000011907">
    <property type="component" value="Unassembled WGS sequence"/>
</dbReference>
<evidence type="ECO:0000313" key="2">
    <source>
        <dbReference type="EMBL" id="EME72137.1"/>
    </source>
</evidence>
<reference evidence="2 3" key="1">
    <citation type="journal article" date="2013" name="Genome Announc.">
        <title>Draft Whole-Genome Sequence of Bacillus sonorensis Strain L12, a Source of Nonribosomal Lipopeptides.</title>
        <authorList>
            <person name="Adimpong D.B."/>
            <person name="Sorensen K.I."/>
            <person name="Nielsen D.S."/>
            <person name="Thorsen L."/>
            <person name="Rasmussen T.B."/>
            <person name="Derkx P.M."/>
            <person name="Jespersen L."/>
        </authorList>
    </citation>
    <scope>NUCLEOTIDE SEQUENCE [LARGE SCALE GENOMIC DNA]</scope>
    <source>
        <strain evidence="2 3">L12</strain>
    </source>
</reference>
<dbReference type="eggNOG" id="COG2318">
    <property type="taxonomic scope" value="Bacteria"/>
</dbReference>
<dbReference type="EMBL" id="AOFM01000022">
    <property type="protein sequence ID" value="EME72137.1"/>
    <property type="molecule type" value="Genomic_DNA"/>
</dbReference>
<dbReference type="Pfam" id="PF12867">
    <property type="entry name" value="DinB_2"/>
    <property type="match status" value="1"/>
</dbReference>
<gene>
    <name evidence="2" type="ORF">BSONL12_23645</name>
</gene>
<comment type="caution">
    <text evidence="2">The sequence shown here is derived from an EMBL/GenBank/DDBJ whole genome shotgun (WGS) entry which is preliminary data.</text>
</comment>
<accession>M5PBM0</accession>
<organism evidence="2 3">
    <name type="scientific">Bacillus sonorensis L12</name>
    <dbReference type="NCBI Taxonomy" id="1274524"/>
    <lineage>
        <taxon>Bacteria</taxon>
        <taxon>Bacillati</taxon>
        <taxon>Bacillota</taxon>
        <taxon>Bacilli</taxon>
        <taxon>Bacillales</taxon>
        <taxon>Bacillaceae</taxon>
        <taxon>Bacillus</taxon>
    </lineage>
</organism>
<dbReference type="PATRIC" id="fig|1274524.3.peg.5051"/>
<dbReference type="GeneID" id="92854810"/>
<protein>
    <recommendedName>
        <fullName evidence="1">DinB-like domain-containing protein</fullName>
    </recommendedName>
</protein>